<protein>
    <submittedName>
        <fullName evidence="1">Uncharacterized protein</fullName>
    </submittedName>
</protein>
<dbReference type="RefSeq" id="WP_119926366.1">
    <property type="nucleotide sequence ID" value="NZ_QZEY01000003.1"/>
</dbReference>
<dbReference type="EMBL" id="QZEY01000003">
    <property type="protein sequence ID" value="RJL33407.1"/>
    <property type="molecule type" value="Genomic_DNA"/>
</dbReference>
<evidence type="ECO:0000313" key="2">
    <source>
        <dbReference type="Proteomes" id="UP000265768"/>
    </source>
</evidence>
<accession>A0A3A4B4Z3</accession>
<dbReference type="AlphaFoldDB" id="A0A3A4B4Z3"/>
<name>A0A3A4B4Z3_9ACTN</name>
<organism evidence="1 2">
    <name type="scientific">Bailinhaonella thermotolerans</name>
    <dbReference type="NCBI Taxonomy" id="1070861"/>
    <lineage>
        <taxon>Bacteria</taxon>
        <taxon>Bacillati</taxon>
        <taxon>Actinomycetota</taxon>
        <taxon>Actinomycetes</taxon>
        <taxon>Streptosporangiales</taxon>
        <taxon>Streptosporangiaceae</taxon>
        <taxon>Bailinhaonella</taxon>
    </lineage>
</organism>
<sequence>MGETAEAGEIVAALRLQPFADVLYGMLRAAPLPGAAEVLGREVVTALVRGEVGEAVRVR</sequence>
<dbReference type="Proteomes" id="UP000265768">
    <property type="component" value="Unassembled WGS sequence"/>
</dbReference>
<reference evidence="1 2" key="1">
    <citation type="submission" date="2018-09" db="EMBL/GenBank/DDBJ databases">
        <title>YIM 75507 draft genome.</title>
        <authorList>
            <person name="Tang S."/>
            <person name="Feng Y."/>
        </authorList>
    </citation>
    <scope>NUCLEOTIDE SEQUENCE [LARGE SCALE GENOMIC DNA]</scope>
    <source>
        <strain evidence="1 2">YIM 75507</strain>
    </source>
</reference>
<evidence type="ECO:0000313" key="1">
    <source>
        <dbReference type="EMBL" id="RJL33407.1"/>
    </source>
</evidence>
<comment type="caution">
    <text evidence="1">The sequence shown here is derived from an EMBL/GenBank/DDBJ whole genome shotgun (WGS) entry which is preliminary data.</text>
</comment>
<keyword evidence="2" id="KW-1185">Reference proteome</keyword>
<dbReference type="OrthoDB" id="5422822at2"/>
<gene>
    <name evidence="1" type="ORF">D5H75_11500</name>
</gene>
<proteinExistence type="predicted"/>